<dbReference type="InterPro" id="IPR042099">
    <property type="entry name" value="ANL_N_sf"/>
</dbReference>
<dbReference type="PANTHER" id="PTHR36932:SF1">
    <property type="entry name" value="CAPSULAR POLYSACCHARIDE BIOSYNTHESIS PROTEIN"/>
    <property type="match status" value="1"/>
</dbReference>
<name>A0ABV9PFD0_9FLAO</name>
<dbReference type="Proteomes" id="UP001595935">
    <property type="component" value="Unassembled WGS sequence"/>
</dbReference>
<dbReference type="SUPFAM" id="SSF56801">
    <property type="entry name" value="Acetyl-CoA synthetase-like"/>
    <property type="match status" value="1"/>
</dbReference>
<dbReference type="GO" id="GO:0016874">
    <property type="term" value="F:ligase activity"/>
    <property type="evidence" value="ECO:0007669"/>
    <property type="project" value="UniProtKB-KW"/>
</dbReference>
<sequence length="436" mass="50849">MIRLFDLTLQLNGFPIKKAKAEFDKITAIPEENFDAYIEQKKIEIVNYHLNNNNFYKELANINSYKNWSDLPVLNKRNLQKPLIERLSKGFSQKNVYINKTSGSSGDPMVFAKDKFAHAITWADNIHRFSWHNIDFNFSFQARFYGMPLSFLENKKLRLKDFLSHRYRFNIFDLSDKKLEIILEKFQKSKFDYINGYTTNIVLMAKYLKKKNKVLTEICPTLKSCVVTSEMLFEDDRVLLEKHLGVPVINEYGSSEIGLIAFENSKGEWQVNSDTLFVEIVDENDQPVPLGQEGRILITNLYNKAHPFIRYEVGDYGILDEKSTPKKPILKKLIGRNNDVAILPSGKKSPGMTFYSITKKLFGDDGNVKEFIIKQTKTDTFEIEYTSENELSNFEIDKIEKVFSTYLEPNLKYIFIRKDKLERSKSGKLKQFTSYF</sequence>
<evidence type="ECO:0000313" key="2">
    <source>
        <dbReference type="Proteomes" id="UP001595935"/>
    </source>
</evidence>
<gene>
    <name evidence="1" type="ORF">ACFO5S_14550</name>
</gene>
<dbReference type="RefSeq" id="WP_213258641.1">
    <property type="nucleotide sequence ID" value="NZ_JAGYWA010000005.1"/>
</dbReference>
<reference evidence="2" key="1">
    <citation type="journal article" date="2019" name="Int. J. Syst. Evol. Microbiol.">
        <title>The Global Catalogue of Microorganisms (GCM) 10K type strain sequencing project: providing services to taxonomists for standard genome sequencing and annotation.</title>
        <authorList>
            <consortium name="The Broad Institute Genomics Platform"/>
            <consortium name="The Broad Institute Genome Sequencing Center for Infectious Disease"/>
            <person name="Wu L."/>
            <person name="Ma J."/>
        </authorList>
    </citation>
    <scope>NUCLEOTIDE SEQUENCE [LARGE SCALE GENOMIC DNA]</scope>
    <source>
        <strain evidence="2">WYCCWR 13023</strain>
    </source>
</reference>
<dbReference type="PANTHER" id="PTHR36932">
    <property type="entry name" value="CAPSULAR POLYSACCHARIDE BIOSYNTHESIS PROTEIN"/>
    <property type="match status" value="1"/>
</dbReference>
<dbReference type="EMBL" id="JBHSGV010000005">
    <property type="protein sequence ID" value="MFC4748673.1"/>
    <property type="molecule type" value="Genomic_DNA"/>
</dbReference>
<organism evidence="1 2">
    <name type="scientific">Flavobacterium branchiicola</name>
    <dbReference type="NCBI Taxonomy" id="1114875"/>
    <lineage>
        <taxon>Bacteria</taxon>
        <taxon>Pseudomonadati</taxon>
        <taxon>Bacteroidota</taxon>
        <taxon>Flavobacteriia</taxon>
        <taxon>Flavobacteriales</taxon>
        <taxon>Flavobacteriaceae</taxon>
        <taxon>Flavobacterium</taxon>
    </lineage>
</organism>
<comment type="caution">
    <text evidence="1">The sequence shown here is derived from an EMBL/GenBank/DDBJ whole genome shotgun (WGS) entry which is preliminary data.</text>
</comment>
<dbReference type="InterPro" id="IPR053158">
    <property type="entry name" value="CapK_Type1_Caps_Biosynth"/>
</dbReference>
<keyword evidence="2" id="KW-1185">Reference proteome</keyword>
<accession>A0ABV9PFD0</accession>
<dbReference type="Gene3D" id="3.40.50.12780">
    <property type="entry name" value="N-terminal domain of ligase-like"/>
    <property type="match status" value="1"/>
</dbReference>
<proteinExistence type="predicted"/>
<keyword evidence="1" id="KW-0436">Ligase</keyword>
<evidence type="ECO:0000313" key="1">
    <source>
        <dbReference type="EMBL" id="MFC4748673.1"/>
    </source>
</evidence>
<protein>
    <submittedName>
        <fullName evidence="1">Phenylacetate--CoA ligase family protein</fullName>
    </submittedName>
</protein>